<dbReference type="Proteomes" id="UP000608522">
    <property type="component" value="Unassembled WGS sequence"/>
</dbReference>
<evidence type="ECO:0000313" key="1">
    <source>
        <dbReference type="EMBL" id="GHI82052.1"/>
    </source>
</evidence>
<dbReference type="EMBL" id="BNED01000005">
    <property type="protein sequence ID" value="GHI82052.1"/>
    <property type="molecule type" value="Genomic_DNA"/>
</dbReference>
<keyword evidence="2" id="KW-1185">Reference proteome</keyword>
<evidence type="ECO:0000313" key="2">
    <source>
        <dbReference type="Proteomes" id="UP000608522"/>
    </source>
</evidence>
<reference evidence="2" key="1">
    <citation type="submission" date="2023-07" db="EMBL/GenBank/DDBJ databases">
        <title>Whole genome shotgun sequence of Streptomyces spororaveus NBRC 15456.</title>
        <authorList>
            <person name="Komaki H."/>
            <person name="Tamura T."/>
        </authorList>
    </citation>
    <scope>NUCLEOTIDE SEQUENCE [LARGE SCALE GENOMIC DNA]</scope>
    <source>
        <strain evidence="2">NBRC 15456</strain>
    </source>
</reference>
<gene>
    <name evidence="1" type="ORF">Sspor_76130</name>
</gene>
<sequence length="125" mass="13744">MSLRELLEGLGLDALFHCDDLIQLRHAINLAGDCPIIHRDFRHLRPVRRQAHIPWRERRVGGGGVGIGIGEKPGAPGRVGGAVLGEGPPDVAVRVREDRVDRFRRQVPAARNRAARAVVFVAGQR</sequence>
<name>A0ABQ3TPW0_9ACTN</name>
<comment type="caution">
    <text evidence="1">The sequence shown here is derived from an EMBL/GenBank/DDBJ whole genome shotgun (WGS) entry which is preliminary data.</text>
</comment>
<proteinExistence type="predicted"/>
<protein>
    <submittedName>
        <fullName evidence="1">Uncharacterized protein</fullName>
    </submittedName>
</protein>
<accession>A0ABQ3TPW0</accession>
<organism evidence="1 2">
    <name type="scientific">Streptomyces spororaveus</name>
    <dbReference type="NCBI Taxonomy" id="284039"/>
    <lineage>
        <taxon>Bacteria</taxon>
        <taxon>Bacillati</taxon>
        <taxon>Actinomycetota</taxon>
        <taxon>Actinomycetes</taxon>
        <taxon>Kitasatosporales</taxon>
        <taxon>Streptomycetaceae</taxon>
        <taxon>Streptomyces</taxon>
    </lineage>
</organism>